<proteinExistence type="predicted"/>
<sequence>MPRLLKNIYYVTIIYFINQAFTDEVLPQKIRGARMFRYGSNRHQEKATGDSYGTLPLLG</sequence>
<evidence type="ECO:0000313" key="1">
    <source>
        <dbReference type="EMBL" id="EHL79421.1"/>
    </source>
</evidence>
<dbReference type="AlphaFoldDB" id="G9QHF0"/>
<evidence type="ECO:0000313" key="2">
    <source>
        <dbReference type="Proteomes" id="UP000011747"/>
    </source>
</evidence>
<organism evidence="1 2">
    <name type="scientific">Bacillus smithii 7_3_47FAA</name>
    <dbReference type="NCBI Taxonomy" id="665952"/>
    <lineage>
        <taxon>Bacteria</taxon>
        <taxon>Bacillati</taxon>
        <taxon>Bacillota</taxon>
        <taxon>Bacilli</taxon>
        <taxon>Bacillales</taxon>
        <taxon>Bacillaceae</taxon>
        <taxon>Bacillus</taxon>
    </lineage>
</organism>
<dbReference type="EMBL" id="ACWF01000013">
    <property type="protein sequence ID" value="EHL79421.1"/>
    <property type="molecule type" value="Genomic_DNA"/>
</dbReference>
<dbReference type="HOGENOM" id="CLU_2950741_0_0_9"/>
<reference evidence="1 2" key="1">
    <citation type="submission" date="2011-09" db="EMBL/GenBank/DDBJ databases">
        <title>The Genome Sequence of Bacillus smithii 7_3_47FAA.</title>
        <authorList>
            <consortium name="The Broad Institute Genome Sequencing Platform"/>
            <person name="Earl A."/>
            <person name="Ward D."/>
            <person name="Feldgarden M."/>
            <person name="Gevers D."/>
            <person name="Daigneault M."/>
            <person name="Strauss J."/>
            <person name="Allen-Vercoe E."/>
            <person name="Young S.K."/>
            <person name="Zeng Q."/>
            <person name="Gargeya S."/>
            <person name="Fitzgerald M."/>
            <person name="Haas B."/>
            <person name="Abouelleil A."/>
            <person name="Alvarado L."/>
            <person name="Arachchi H.M."/>
            <person name="Berlin A."/>
            <person name="Brown A."/>
            <person name="Chapman S.B."/>
            <person name="Chen Z."/>
            <person name="Dunbar C."/>
            <person name="Freedman E."/>
            <person name="Gearin G."/>
            <person name="Goldberg J."/>
            <person name="Griggs A."/>
            <person name="Gujja S."/>
            <person name="Heiman D."/>
            <person name="Howarth C."/>
            <person name="Larson L."/>
            <person name="Lui A."/>
            <person name="MacDonald P.J.P."/>
            <person name="Montmayeur A."/>
            <person name="Murphy C."/>
            <person name="Neiman D."/>
            <person name="Pearson M."/>
            <person name="Priest M."/>
            <person name="Roberts A."/>
            <person name="Saif S."/>
            <person name="Shea T."/>
            <person name="Shenoy N."/>
            <person name="Sisk P."/>
            <person name="Stolte C."/>
            <person name="Sykes S."/>
            <person name="Wortman J."/>
            <person name="Nusbaum C."/>
            <person name="Birren B."/>
        </authorList>
    </citation>
    <scope>NUCLEOTIDE SEQUENCE [LARGE SCALE GENOMIC DNA]</scope>
    <source>
        <strain evidence="1 2">7_3_47FAA</strain>
    </source>
</reference>
<dbReference type="Proteomes" id="UP000011747">
    <property type="component" value="Unassembled WGS sequence"/>
</dbReference>
<keyword evidence="2" id="KW-1185">Reference proteome</keyword>
<protein>
    <submittedName>
        <fullName evidence="1">Uncharacterized protein</fullName>
    </submittedName>
</protein>
<name>G9QHF0_9BACI</name>
<accession>G9QHF0</accession>
<gene>
    <name evidence="1" type="ORF">HMPREF1015_01209</name>
</gene>
<comment type="caution">
    <text evidence="1">The sequence shown here is derived from an EMBL/GenBank/DDBJ whole genome shotgun (WGS) entry which is preliminary data.</text>
</comment>